<keyword evidence="2" id="KW-0732">Signal</keyword>
<comment type="caution">
    <text evidence="3">The sequence shown here is derived from an EMBL/GenBank/DDBJ whole genome shotgun (WGS) entry which is preliminary data.</text>
</comment>
<dbReference type="EMBL" id="BMHC01000033">
    <property type="protein sequence ID" value="GGI33712.1"/>
    <property type="molecule type" value="Genomic_DNA"/>
</dbReference>
<feature type="chain" id="PRO_5043691608" evidence="2">
    <location>
        <begin position="28"/>
        <end position="143"/>
    </location>
</feature>
<evidence type="ECO:0000256" key="1">
    <source>
        <dbReference type="SAM" id="MobiDB-lite"/>
    </source>
</evidence>
<reference evidence="3" key="1">
    <citation type="journal article" date="2014" name="Int. J. Syst. Evol. Microbiol.">
        <title>Complete genome sequence of Corynebacterium casei LMG S-19264T (=DSM 44701T), isolated from a smear-ripened cheese.</title>
        <authorList>
            <consortium name="US DOE Joint Genome Institute (JGI-PGF)"/>
            <person name="Walter F."/>
            <person name="Albersmeier A."/>
            <person name="Kalinowski J."/>
            <person name="Ruckert C."/>
        </authorList>
    </citation>
    <scope>NUCLEOTIDE SEQUENCE</scope>
    <source>
        <strain evidence="3">CGMCC 1.15034</strain>
    </source>
</reference>
<evidence type="ECO:0000313" key="4">
    <source>
        <dbReference type="Proteomes" id="UP000625079"/>
    </source>
</evidence>
<evidence type="ECO:0000256" key="2">
    <source>
        <dbReference type="SAM" id="SignalP"/>
    </source>
</evidence>
<feature type="region of interest" description="Disordered" evidence="1">
    <location>
        <begin position="117"/>
        <end position="143"/>
    </location>
</feature>
<protein>
    <submittedName>
        <fullName evidence="3">Uncharacterized protein</fullName>
    </submittedName>
</protein>
<evidence type="ECO:0000313" key="3">
    <source>
        <dbReference type="EMBL" id="GGI33712.1"/>
    </source>
</evidence>
<dbReference type="AlphaFoldDB" id="A0A410V4A2"/>
<reference evidence="3" key="2">
    <citation type="submission" date="2022-12" db="EMBL/GenBank/DDBJ databases">
        <authorList>
            <person name="Sun Q."/>
            <person name="Zhou Y."/>
        </authorList>
    </citation>
    <scope>NUCLEOTIDE SEQUENCE</scope>
    <source>
        <strain evidence="3">CGMCC 1.15034</strain>
    </source>
</reference>
<name>A0A410V4A2_9BRAD</name>
<feature type="compositionally biased region" description="Basic and acidic residues" evidence="1">
    <location>
        <begin position="121"/>
        <end position="131"/>
    </location>
</feature>
<feature type="signal peptide" evidence="2">
    <location>
        <begin position="1"/>
        <end position="27"/>
    </location>
</feature>
<gene>
    <name evidence="3" type="ORF">GCM10010987_75750</name>
</gene>
<dbReference type="PROSITE" id="PS51257">
    <property type="entry name" value="PROKAR_LIPOPROTEIN"/>
    <property type="match status" value="1"/>
</dbReference>
<accession>A0A410V4A2</accession>
<dbReference type="Proteomes" id="UP000625079">
    <property type="component" value="Unassembled WGS sequence"/>
</dbReference>
<organism evidence="3 4">
    <name type="scientific">Bradyrhizobium guangdongense</name>
    <dbReference type="NCBI Taxonomy" id="1325090"/>
    <lineage>
        <taxon>Bacteria</taxon>
        <taxon>Pseudomonadati</taxon>
        <taxon>Pseudomonadota</taxon>
        <taxon>Alphaproteobacteria</taxon>
        <taxon>Hyphomicrobiales</taxon>
        <taxon>Nitrobacteraceae</taxon>
        <taxon>Bradyrhizobium</taxon>
    </lineage>
</organism>
<proteinExistence type="predicted"/>
<sequence>MIRSAVRNFWWGRACALPLLLAGCVTDQPMVMDPPAPYMLLPVDESMSCSAIAGSFRFSVRRAARLEYWLAAGSLAGYDSDRFPLDAPKQLVDERRRLDALTDLQRTKGCTVIEPGPAVAAERERLEESARNSRPQPVLQSKG</sequence>